<feature type="signal peptide" evidence="1">
    <location>
        <begin position="1"/>
        <end position="16"/>
    </location>
</feature>
<comment type="caution">
    <text evidence="3">The sequence shown here is derived from an EMBL/GenBank/DDBJ whole genome shotgun (WGS) entry which is preliminary data.</text>
</comment>
<dbReference type="Gene3D" id="3.40.50.1110">
    <property type="entry name" value="SGNH hydrolase"/>
    <property type="match status" value="1"/>
</dbReference>
<dbReference type="AlphaFoldDB" id="A0A9X2HVM0"/>
<keyword evidence="1" id="KW-0732">Signal</keyword>
<name>A0A9X2HVM0_9SPHN</name>
<evidence type="ECO:0000259" key="2">
    <source>
        <dbReference type="Pfam" id="PF13472"/>
    </source>
</evidence>
<dbReference type="InterPro" id="IPR051532">
    <property type="entry name" value="Ester_Hydrolysis_Enzymes"/>
</dbReference>
<dbReference type="InterPro" id="IPR036514">
    <property type="entry name" value="SGNH_hydro_sf"/>
</dbReference>
<dbReference type="Pfam" id="PF13472">
    <property type="entry name" value="Lipase_GDSL_2"/>
    <property type="match status" value="1"/>
</dbReference>
<organism evidence="3 4">
    <name type="scientific">Sphingomonas liriopis</name>
    <dbReference type="NCBI Taxonomy" id="2949094"/>
    <lineage>
        <taxon>Bacteria</taxon>
        <taxon>Pseudomonadati</taxon>
        <taxon>Pseudomonadota</taxon>
        <taxon>Alphaproteobacteria</taxon>
        <taxon>Sphingomonadales</taxon>
        <taxon>Sphingomonadaceae</taxon>
        <taxon>Sphingomonas</taxon>
    </lineage>
</organism>
<dbReference type="SUPFAM" id="SSF52266">
    <property type="entry name" value="SGNH hydrolase"/>
    <property type="match status" value="1"/>
</dbReference>
<dbReference type="RefSeq" id="WP_254287531.1">
    <property type="nucleotide sequence ID" value="NZ_JAMLDY010000001.1"/>
</dbReference>
<dbReference type="PANTHER" id="PTHR30383">
    <property type="entry name" value="THIOESTERASE 1/PROTEASE 1/LYSOPHOSPHOLIPASE L1"/>
    <property type="match status" value="1"/>
</dbReference>
<evidence type="ECO:0000313" key="3">
    <source>
        <dbReference type="EMBL" id="MCP3733535.1"/>
    </source>
</evidence>
<reference evidence="3" key="1">
    <citation type="submission" date="2022-05" db="EMBL/GenBank/DDBJ databases">
        <title>Sphingomonas sp. strain RP10 Genome sequencing and assembly.</title>
        <authorList>
            <person name="Kim I."/>
        </authorList>
    </citation>
    <scope>NUCLEOTIDE SEQUENCE</scope>
    <source>
        <strain evidence="3">RP10</strain>
    </source>
</reference>
<gene>
    <name evidence="3" type="ORF">M9979_01370</name>
</gene>
<dbReference type="EMBL" id="JAMLDY010000001">
    <property type="protein sequence ID" value="MCP3733535.1"/>
    <property type="molecule type" value="Genomic_DNA"/>
</dbReference>
<feature type="chain" id="PRO_5040828399" evidence="1">
    <location>
        <begin position="17"/>
        <end position="278"/>
    </location>
</feature>
<feature type="domain" description="SGNH hydrolase-type esterase" evidence="2">
    <location>
        <begin position="101"/>
        <end position="264"/>
    </location>
</feature>
<sequence>MPLALLAAAVAMTAPAAKPPAVAPACPPRAEVPALAALRDAQVADDRGASLPAAMKLLVADLPAISKNAQDDARRDWPALCRYRADNARLHAAGMRPRVVFIGDSITENWGVADPSLFAPTTVDRGIAGQTSGQILLRFYQDVVRLSPRVVHLNAGTNDLGVMGSTVVTDDEIVDNLRAMIDMAQANRIAVVLTGILPSTGSTLFHTSGEPRRIRAINARLSQLADERRIVFVDYAAAIGDAEGGIRAGFTNDGVHPNRAAYAAMRPLAERAIARAGR</sequence>
<dbReference type="GO" id="GO:0004622">
    <property type="term" value="F:phosphatidylcholine lysophospholipase activity"/>
    <property type="evidence" value="ECO:0007669"/>
    <property type="project" value="TreeGrafter"/>
</dbReference>
<evidence type="ECO:0000313" key="4">
    <source>
        <dbReference type="Proteomes" id="UP001139486"/>
    </source>
</evidence>
<accession>A0A9X2HVM0</accession>
<dbReference type="PANTHER" id="PTHR30383:SF5">
    <property type="entry name" value="SGNH HYDROLASE-TYPE ESTERASE DOMAIN-CONTAINING PROTEIN"/>
    <property type="match status" value="1"/>
</dbReference>
<dbReference type="InterPro" id="IPR013830">
    <property type="entry name" value="SGNH_hydro"/>
</dbReference>
<dbReference type="Proteomes" id="UP001139486">
    <property type="component" value="Unassembled WGS sequence"/>
</dbReference>
<protein>
    <submittedName>
        <fullName evidence="3">GDSL-type esterase/lipase family protein</fullName>
    </submittedName>
</protein>
<evidence type="ECO:0000256" key="1">
    <source>
        <dbReference type="SAM" id="SignalP"/>
    </source>
</evidence>
<proteinExistence type="predicted"/>
<keyword evidence="4" id="KW-1185">Reference proteome</keyword>